<dbReference type="InterPro" id="IPR027417">
    <property type="entry name" value="P-loop_NTPase"/>
</dbReference>
<dbReference type="Proteomes" id="UP001232992">
    <property type="component" value="Unassembled WGS sequence"/>
</dbReference>
<comment type="caution">
    <text evidence="6">The sequence shown here is derived from an EMBL/GenBank/DDBJ whole genome shotgun (WGS) entry which is preliminary data.</text>
</comment>
<feature type="coiled-coil region" evidence="4">
    <location>
        <begin position="526"/>
        <end position="570"/>
    </location>
</feature>
<dbReference type="Gene3D" id="3.40.50.300">
    <property type="entry name" value="P-loop containing nucleotide triphosphate hydrolases"/>
    <property type="match status" value="2"/>
</dbReference>
<organism evidence="6 7">
    <name type="scientific">Roseofilum casamattae BLCC-M143</name>
    <dbReference type="NCBI Taxonomy" id="3022442"/>
    <lineage>
        <taxon>Bacteria</taxon>
        <taxon>Bacillati</taxon>
        <taxon>Cyanobacteriota</taxon>
        <taxon>Cyanophyceae</taxon>
        <taxon>Desertifilales</taxon>
        <taxon>Desertifilaceae</taxon>
        <taxon>Roseofilum</taxon>
        <taxon>Roseofilum casamattae</taxon>
    </lineage>
</organism>
<feature type="coiled-coil region" evidence="4">
    <location>
        <begin position="409"/>
        <end position="436"/>
    </location>
</feature>
<sequence length="901" mass="105374">MEILSVNLKNFKSHQDIFLEFESGSNAICGENGAGKTSILEAVAWVLFNYCQYQRDELIRKGAKSAQAIIQFISNRDGRTYQVKRCTRKGYELYDPQIGCKLDPTKVSDVVLWLQEHIGVPKDTDLADLFSQVIGIPQGTFTQDFLAKEAARKQVFDPILRVEDYKKAYKESNELQKFSLAEVTACEQHLERYDIQLQDWEELKQRHETLTANIEQGESEQTAISSKLKVCEQRQQELSSHQEKLDRLMNEIQTIETKLQGLVQDRYHLQTSCDRARESLKVCEENRDSYRNYQQAEQQLIELKIRQKTQQKLLRQREQLRQKLQESQGQLTKLEISRENARKAEAKIKQLSPLQAEQQTLEEQQRQLETELQQIRDWQWQQERTERQLYDALRWLQEFKQEATRLQGLETSVAQIPQLEQQYHRYQEQLSRVAAARQFSGQIATLVDRAEGHQDYYQQLQSFLPALDPKVQKLIESDHTCQQEMFEILQEIRSDLAAQVNLTDLENHCDRIKSQLETAYECRAQLSRLEIKCNEEIQVKQEAENLRSHLMELEDKLDGEERLKEERQTLCDRLQTLQNPKQQIQLLQQQLAEQGRLEEQWQEIEQTQHQLQSELADLETQLAEFAHLETELDAREKIKQDNATEHLAYLRAEPEANTLETRQNNLQKAIATLEQLEGEKAKAVAERNALSTAYSADRFAQLQQESQTLTNRFAQLETMLALYREQLTEICQSLVKKGEISQQRENTLVELAKAQKHHQFIQDARNFFNRASPRITKYYLGEISHEADSIFRELMNRQNVALEWTEDYDILVQEDGYKRNFKSLSGGEQMCAALAVRLALLRTLADLDIAFFDEPTTNMDRPRRQQLAEAIGNLKSFRQLFVISHDDTFENMSNLIHIQRS</sequence>
<dbReference type="PANTHER" id="PTHR32114">
    <property type="entry name" value="ABC TRANSPORTER ABCH.3"/>
    <property type="match status" value="1"/>
</dbReference>
<feature type="domain" description="Endonuclease GajA/Old nuclease/RecF-like AAA" evidence="5">
    <location>
        <begin position="1"/>
        <end position="352"/>
    </location>
</feature>
<name>A0ABT7BXR5_9CYAN</name>
<reference evidence="6 7" key="1">
    <citation type="submission" date="2023-01" db="EMBL/GenBank/DDBJ databases">
        <title>Novel diversity within Roseofilum (Cyanobacteria; Desertifilaceae) from marine benthic mats with descriptions of four novel species.</title>
        <authorList>
            <person name="Wang Y."/>
            <person name="Berthold D.E."/>
            <person name="Hu J."/>
            <person name="Lefler F.W."/>
            <person name="Laughinghouse H.D. IV."/>
        </authorList>
    </citation>
    <scope>NUCLEOTIDE SEQUENCE [LARGE SCALE GENOMIC DNA]</scope>
    <source>
        <strain evidence="6 7">BLCC-M143</strain>
    </source>
</reference>
<evidence type="ECO:0000256" key="2">
    <source>
        <dbReference type="ARBA" id="ARBA00011322"/>
    </source>
</evidence>
<dbReference type="InterPro" id="IPR041685">
    <property type="entry name" value="AAA_GajA/Old/RecF-like"/>
</dbReference>
<evidence type="ECO:0000256" key="4">
    <source>
        <dbReference type="SAM" id="Coils"/>
    </source>
</evidence>
<evidence type="ECO:0000259" key="5">
    <source>
        <dbReference type="Pfam" id="PF13175"/>
    </source>
</evidence>
<dbReference type="EMBL" id="JAQOSQ010000011">
    <property type="protein sequence ID" value="MDJ1183987.1"/>
    <property type="molecule type" value="Genomic_DNA"/>
</dbReference>
<protein>
    <recommendedName>
        <fullName evidence="3">Nuclease SbcCD subunit C</fullName>
    </recommendedName>
</protein>
<evidence type="ECO:0000256" key="1">
    <source>
        <dbReference type="ARBA" id="ARBA00006930"/>
    </source>
</evidence>
<keyword evidence="7" id="KW-1185">Reference proteome</keyword>
<feature type="coiled-coil region" evidence="4">
    <location>
        <begin position="190"/>
        <end position="381"/>
    </location>
</feature>
<evidence type="ECO:0000313" key="7">
    <source>
        <dbReference type="Proteomes" id="UP001232992"/>
    </source>
</evidence>
<evidence type="ECO:0000256" key="3">
    <source>
        <dbReference type="ARBA" id="ARBA00013368"/>
    </source>
</evidence>
<feature type="coiled-coil region" evidence="4">
    <location>
        <begin position="601"/>
        <end position="628"/>
    </location>
</feature>
<proteinExistence type="inferred from homology"/>
<comment type="subunit">
    <text evidence="2">Heterodimer of SbcC and SbcD.</text>
</comment>
<comment type="similarity">
    <text evidence="1">Belongs to the SMC family. SbcC subfamily.</text>
</comment>
<dbReference type="Pfam" id="PF13175">
    <property type="entry name" value="AAA_15"/>
    <property type="match status" value="1"/>
</dbReference>
<accession>A0ABT7BXR5</accession>
<feature type="coiled-coil region" evidence="4">
    <location>
        <begin position="656"/>
        <end position="719"/>
    </location>
</feature>
<keyword evidence="4" id="KW-0175">Coiled coil</keyword>
<dbReference type="SUPFAM" id="SSF52540">
    <property type="entry name" value="P-loop containing nucleoside triphosphate hydrolases"/>
    <property type="match status" value="2"/>
</dbReference>
<evidence type="ECO:0000313" key="6">
    <source>
        <dbReference type="EMBL" id="MDJ1183987.1"/>
    </source>
</evidence>
<gene>
    <name evidence="6" type="ORF">PMH09_12400</name>
</gene>
<dbReference type="RefSeq" id="WP_283758638.1">
    <property type="nucleotide sequence ID" value="NZ_JAQOSQ010000011.1"/>
</dbReference>
<dbReference type="PANTHER" id="PTHR32114:SF2">
    <property type="entry name" value="ABC TRANSPORTER ABCH.3"/>
    <property type="match status" value="1"/>
</dbReference>